<sequence>MFFKVENSTIAFGGLVANKDVNVEVEKGQIVGLIGPNGAGKSTLFKSISGFNKIDSGHIWFDGREITNLEPNHVCKAGIACTFQKAQSFADMTLEESVLVGAYCRRKSKKEALAYAREMIGFVGLAEKQTVKISKLNMYERKKAELAAALATQPQMLLLDELFAGLVPTEVGYILEYVKKVNRELGITLLIVEHVLKVIMSLCDKIYVLEYGQIIASGSPAEVTSDPKVIKAYLGDDYDVTADQQP</sequence>
<dbReference type="InterPro" id="IPR051120">
    <property type="entry name" value="ABC_AA/LPS_Transport"/>
</dbReference>
<dbReference type="PANTHER" id="PTHR45772:SF7">
    <property type="entry name" value="AMINO ACID ABC TRANSPORTER ATP-BINDING PROTEIN"/>
    <property type="match status" value="1"/>
</dbReference>
<dbReference type="GO" id="GO:0016887">
    <property type="term" value="F:ATP hydrolysis activity"/>
    <property type="evidence" value="ECO:0007669"/>
    <property type="project" value="InterPro"/>
</dbReference>
<evidence type="ECO:0000256" key="2">
    <source>
        <dbReference type="ARBA" id="ARBA00022741"/>
    </source>
</evidence>
<dbReference type="AlphaFoldDB" id="A0A923KW55"/>
<proteinExistence type="predicted"/>
<evidence type="ECO:0000313" key="5">
    <source>
        <dbReference type="EMBL" id="MBC5581511.1"/>
    </source>
</evidence>
<dbReference type="GO" id="GO:1903805">
    <property type="term" value="P:L-valine import across plasma membrane"/>
    <property type="evidence" value="ECO:0007669"/>
    <property type="project" value="TreeGrafter"/>
</dbReference>
<evidence type="ECO:0000256" key="3">
    <source>
        <dbReference type="ARBA" id="ARBA00022840"/>
    </source>
</evidence>
<evidence type="ECO:0000313" key="6">
    <source>
        <dbReference type="Proteomes" id="UP000659630"/>
    </source>
</evidence>
<dbReference type="Pfam" id="PF12399">
    <property type="entry name" value="BCA_ABC_TP_C"/>
    <property type="match status" value="1"/>
</dbReference>
<dbReference type="EMBL" id="JACONZ010000002">
    <property type="protein sequence ID" value="MBC5581511.1"/>
    <property type="molecule type" value="Genomic_DNA"/>
</dbReference>
<protein>
    <submittedName>
        <fullName evidence="5">ABC transporter ATP-binding protein</fullName>
    </submittedName>
</protein>
<reference evidence="5" key="1">
    <citation type="submission" date="2020-08" db="EMBL/GenBank/DDBJ databases">
        <title>Genome public.</title>
        <authorList>
            <person name="Liu C."/>
            <person name="Sun Q."/>
        </authorList>
    </citation>
    <scope>NUCLEOTIDE SEQUENCE</scope>
    <source>
        <strain evidence="5">BX8</strain>
    </source>
</reference>
<dbReference type="GO" id="GO:0015188">
    <property type="term" value="F:L-isoleucine transmembrane transporter activity"/>
    <property type="evidence" value="ECO:0007669"/>
    <property type="project" value="TreeGrafter"/>
</dbReference>
<dbReference type="GO" id="GO:0005304">
    <property type="term" value="F:L-valine transmembrane transporter activity"/>
    <property type="evidence" value="ECO:0007669"/>
    <property type="project" value="TreeGrafter"/>
</dbReference>
<dbReference type="GO" id="GO:0005524">
    <property type="term" value="F:ATP binding"/>
    <property type="evidence" value="ECO:0007669"/>
    <property type="project" value="UniProtKB-KW"/>
</dbReference>
<dbReference type="GO" id="GO:0042941">
    <property type="term" value="P:D-alanine transmembrane transport"/>
    <property type="evidence" value="ECO:0007669"/>
    <property type="project" value="TreeGrafter"/>
</dbReference>
<dbReference type="PROSITE" id="PS50893">
    <property type="entry name" value="ABC_TRANSPORTER_2"/>
    <property type="match status" value="1"/>
</dbReference>
<evidence type="ECO:0000259" key="4">
    <source>
        <dbReference type="PROSITE" id="PS50893"/>
    </source>
</evidence>
<keyword evidence="6" id="KW-1185">Reference proteome</keyword>
<dbReference type="GO" id="GO:0005886">
    <property type="term" value="C:plasma membrane"/>
    <property type="evidence" value="ECO:0007669"/>
    <property type="project" value="TreeGrafter"/>
</dbReference>
<gene>
    <name evidence="5" type="ORF">H8S23_08300</name>
</gene>
<dbReference type="SMART" id="SM00382">
    <property type="entry name" value="AAA"/>
    <property type="match status" value="1"/>
</dbReference>
<dbReference type="InterPro" id="IPR032823">
    <property type="entry name" value="BCA_ABC_TP_C"/>
</dbReference>
<comment type="caution">
    <text evidence="5">The sequence shown here is derived from an EMBL/GenBank/DDBJ whole genome shotgun (WGS) entry which is preliminary data.</text>
</comment>
<name>A0A923KW55_9FIRM</name>
<accession>A0A923KW55</accession>
<keyword evidence="1" id="KW-0813">Transport</keyword>
<organism evidence="5 6">
    <name type="scientific">Anaerofilum hominis</name>
    <dbReference type="NCBI Taxonomy" id="2763016"/>
    <lineage>
        <taxon>Bacteria</taxon>
        <taxon>Bacillati</taxon>
        <taxon>Bacillota</taxon>
        <taxon>Clostridia</taxon>
        <taxon>Eubacteriales</taxon>
        <taxon>Oscillospiraceae</taxon>
        <taxon>Anaerofilum</taxon>
    </lineage>
</organism>
<feature type="domain" description="ABC transporter" evidence="4">
    <location>
        <begin position="3"/>
        <end position="236"/>
    </location>
</feature>
<evidence type="ECO:0000256" key="1">
    <source>
        <dbReference type="ARBA" id="ARBA00022448"/>
    </source>
</evidence>
<dbReference type="InterPro" id="IPR003439">
    <property type="entry name" value="ABC_transporter-like_ATP-bd"/>
</dbReference>
<dbReference type="Gene3D" id="3.40.50.300">
    <property type="entry name" value="P-loop containing nucleotide triphosphate hydrolases"/>
    <property type="match status" value="1"/>
</dbReference>
<dbReference type="SUPFAM" id="SSF52540">
    <property type="entry name" value="P-loop containing nucleoside triphosphate hydrolases"/>
    <property type="match status" value="1"/>
</dbReference>
<dbReference type="RefSeq" id="WP_186887855.1">
    <property type="nucleotide sequence ID" value="NZ_JACONZ010000002.1"/>
</dbReference>
<dbReference type="InterPro" id="IPR027417">
    <property type="entry name" value="P-loop_NTPase"/>
</dbReference>
<dbReference type="GO" id="GO:1903806">
    <property type="term" value="P:L-isoleucine import across plasma membrane"/>
    <property type="evidence" value="ECO:0007669"/>
    <property type="project" value="TreeGrafter"/>
</dbReference>
<dbReference type="InterPro" id="IPR003593">
    <property type="entry name" value="AAA+_ATPase"/>
</dbReference>
<dbReference type="Pfam" id="PF00005">
    <property type="entry name" value="ABC_tran"/>
    <property type="match status" value="1"/>
</dbReference>
<dbReference type="PANTHER" id="PTHR45772">
    <property type="entry name" value="CONSERVED COMPONENT OF ABC TRANSPORTER FOR NATURAL AMINO ACIDS-RELATED"/>
    <property type="match status" value="1"/>
</dbReference>
<keyword evidence="3 5" id="KW-0067">ATP-binding</keyword>
<keyword evidence="2" id="KW-0547">Nucleotide-binding</keyword>
<dbReference type="Proteomes" id="UP000659630">
    <property type="component" value="Unassembled WGS sequence"/>
</dbReference>
<dbReference type="GO" id="GO:0015808">
    <property type="term" value="P:L-alanine transport"/>
    <property type="evidence" value="ECO:0007669"/>
    <property type="project" value="TreeGrafter"/>
</dbReference>
<dbReference type="GO" id="GO:0015192">
    <property type="term" value="F:L-phenylalanine transmembrane transporter activity"/>
    <property type="evidence" value="ECO:0007669"/>
    <property type="project" value="TreeGrafter"/>
</dbReference>